<dbReference type="PANTHER" id="PTHR40376:SF1">
    <property type="entry name" value="ODONTOGENESIS ASSOCIATED PHOSPHOPROTEIN"/>
    <property type="match status" value="1"/>
</dbReference>
<dbReference type="Bgee" id="ENSOCUG00000034520">
    <property type="expression patterns" value="Expressed in testis and 2 other cell types or tissues"/>
</dbReference>
<evidence type="ECO:0000256" key="2">
    <source>
        <dbReference type="SAM" id="SignalP"/>
    </source>
</evidence>
<dbReference type="GO" id="GO:0070175">
    <property type="term" value="P:positive regulation of enamel mineralization"/>
    <property type="evidence" value="ECO:0007669"/>
    <property type="project" value="Ensembl"/>
</dbReference>
<dbReference type="PANTHER" id="PTHR40376">
    <property type="entry name" value="ODONTOGENESIS ASSOCIATED PHOSPHOPROTEIN"/>
    <property type="match status" value="1"/>
</dbReference>
<evidence type="ECO:0000313" key="3">
    <source>
        <dbReference type="Ensembl" id="ENSOCUP00000033853.1"/>
    </source>
</evidence>
<evidence type="ECO:0000313" key="4">
    <source>
        <dbReference type="Proteomes" id="UP000001811"/>
    </source>
</evidence>
<feature type="chain" id="PRO_5023826930" evidence="2">
    <location>
        <begin position="23"/>
        <end position="125"/>
    </location>
</feature>
<keyword evidence="2" id="KW-0732">Signal</keyword>
<dbReference type="Pfam" id="PF15848">
    <property type="entry name" value="ODAPH"/>
    <property type="match status" value="1"/>
</dbReference>
<dbReference type="AlphaFoldDB" id="A0A5F9CJL5"/>
<feature type="signal peptide" evidence="2">
    <location>
        <begin position="1"/>
        <end position="22"/>
    </location>
</feature>
<dbReference type="InterPro" id="IPR031706">
    <property type="entry name" value="ODAPH"/>
</dbReference>
<protein>
    <submittedName>
        <fullName evidence="3">Odontosis associated phosphoprotein</fullName>
    </submittedName>
</protein>
<reference evidence="3" key="2">
    <citation type="submission" date="2025-08" db="UniProtKB">
        <authorList>
            <consortium name="Ensembl"/>
        </authorList>
    </citation>
    <scope>IDENTIFICATION</scope>
    <source>
        <strain evidence="3">Thorbecke</strain>
    </source>
</reference>
<proteinExistence type="predicted"/>
<dbReference type="EMBL" id="AAGW02022960">
    <property type="status" value="NOT_ANNOTATED_CDS"/>
    <property type="molecule type" value="Genomic_DNA"/>
</dbReference>
<reference evidence="3" key="3">
    <citation type="submission" date="2025-09" db="UniProtKB">
        <authorList>
            <consortium name="Ensembl"/>
        </authorList>
    </citation>
    <scope>IDENTIFICATION</scope>
    <source>
        <strain evidence="3">Thorbecke</strain>
    </source>
</reference>
<sequence length="125" mass="14024">MACSPSFSWLLVCWLAVTVAEGQEVANPPAVAPTDCQIFTLTPSPTTRAPATRVQLVTRTPRCPFHNFPGRRPGVHLGFPNRPFFPPKCNHRFVFQPFYRPHARLPPNNFPGTRLHSDSSSEESR</sequence>
<name>A0A5F9CJL5_RABIT</name>
<organism evidence="3 4">
    <name type="scientific">Oryctolagus cuniculus</name>
    <name type="common">Rabbit</name>
    <dbReference type="NCBI Taxonomy" id="9986"/>
    <lineage>
        <taxon>Eukaryota</taxon>
        <taxon>Metazoa</taxon>
        <taxon>Chordata</taxon>
        <taxon>Craniata</taxon>
        <taxon>Vertebrata</taxon>
        <taxon>Euteleostomi</taxon>
        <taxon>Mammalia</taxon>
        <taxon>Eutheria</taxon>
        <taxon>Euarchontoglires</taxon>
        <taxon>Glires</taxon>
        <taxon>Lagomorpha</taxon>
        <taxon>Leporidae</taxon>
        <taxon>Oryctolagus</taxon>
    </lineage>
</organism>
<dbReference type="FunCoup" id="A0A5F9CJL5">
    <property type="interactions" value="1"/>
</dbReference>
<dbReference type="GeneTree" id="ENSGT00390000005348"/>
<reference evidence="3 4" key="1">
    <citation type="journal article" date="2011" name="Nature">
        <title>A high-resolution map of human evolutionary constraint using 29 mammals.</title>
        <authorList>
            <person name="Lindblad-Toh K."/>
            <person name="Garber M."/>
            <person name="Zuk O."/>
            <person name="Lin M.F."/>
            <person name="Parker B.J."/>
            <person name="Washietl S."/>
            <person name="Kheradpour P."/>
            <person name="Ernst J."/>
            <person name="Jordan G."/>
            <person name="Mauceli E."/>
            <person name="Ward L.D."/>
            <person name="Lowe C.B."/>
            <person name="Holloway A.K."/>
            <person name="Clamp M."/>
            <person name="Gnerre S."/>
            <person name="Alfoldi J."/>
            <person name="Beal K."/>
            <person name="Chang J."/>
            <person name="Clawson H."/>
            <person name="Cuff J."/>
            <person name="Di Palma F."/>
            <person name="Fitzgerald S."/>
            <person name="Flicek P."/>
            <person name="Guttman M."/>
            <person name="Hubisz M.J."/>
            <person name="Jaffe D.B."/>
            <person name="Jungreis I."/>
            <person name="Kent W.J."/>
            <person name="Kostka D."/>
            <person name="Lara M."/>
            <person name="Martins A.L."/>
            <person name="Massingham T."/>
            <person name="Moltke I."/>
            <person name="Raney B.J."/>
            <person name="Rasmussen M.D."/>
            <person name="Robinson J."/>
            <person name="Stark A."/>
            <person name="Vilella A.J."/>
            <person name="Wen J."/>
            <person name="Xie X."/>
            <person name="Zody M.C."/>
            <person name="Baldwin J."/>
            <person name="Bloom T."/>
            <person name="Chin C.W."/>
            <person name="Heiman D."/>
            <person name="Nicol R."/>
            <person name="Nusbaum C."/>
            <person name="Young S."/>
            <person name="Wilkinson J."/>
            <person name="Worley K.C."/>
            <person name="Kovar C.L."/>
            <person name="Muzny D.M."/>
            <person name="Gibbs R.A."/>
            <person name="Cree A."/>
            <person name="Dihn H.H."/>
            <person name="Fowler G."/>
            <person name="Jhangiani S."/>
            <person name="Joshi V."/>
            <person name="Lee S."/>
            <person name="Lewis L.R."/>
            <person name="Nazareth L.V."/>
            <person name="Okwuonu G."/>
            <person name="Santibanez J."/>
            <person name="Warren W.C."/>
            <person name="Mardis E.R."/>
            <person name="Weinstock G.M."/>
            <person name="Wilson R.K."/>
            <person name="Delehaunty K."/>
            <person name="Dooling D."/>
            <person name="Fronik C."/>
            <person name="Fulton L."/>
            <person name="Fulton B."/>
            <person name="Graves T."/>
            <person name="Minx P."/>
            <person name="Sodergren E."/>
            <person name="Birney E."/>
            <person name="Margulies E.H."/>
            <person name="Herrero J."/>
            <person name="Green E.D."/>
            <person name="Haussler D."/>
            <person name="Siepel A."/>
            <person name="Goldman N."/>
            <person name="Pollard K.S."/>
            <person name="Pedersen J.S."/>
            <person name="Lander E.S."/>
            <person name="Kellis M."/>
        </authorList>
    </citation>
    <scope>NUCLEOTIDE SEQUENCE [LARGE SCALE GENOMIC DNA]</scope>
    <source>
        <strain evidence="3 4">Thorbecke inbred</strain>
    </source>
</reference>
<dbReference type="Ensembl" id="ENSOCUT00000049592.1">
    <property type="protein sequence ID" value="ENSOCUP00000033853.1"/>
    <property type="gene ID" value="ENSOCUG00000034520.1"/>
</dbReference>
<dbReference type="InParanoid" id="A0A5F9CJL5"/>
<evidence type="ECO:0000256" key="1">
    <source>
        <dbReference type="SAM" id="MobiDB-lite"/>
    </source>
</evidence>
<dbReference type="Proteomes" id="UP000001811">
    <property type="component" value="Chromosome 15"/>
</dbReference>
<dbReference type="STRING" id="9986.ENSOCUP00000033853"/>
<feature type="compositionally biased region" description="Basic and acidic residues" evidence="1">
    <location>
        <begin position="115"/>
        <end position="125"/>
    </location>
</feature>
<keyword evidence="4" id="KW-1185">Reference proteome</keyword>
<gene>
    <name evidence="3" type="primary">ODAPH</name>
</gene>
<feature type="region of interest" description="Disordered" evidence="1">
    <location>
        <begin position="104"/>
        <end position="125"/>
    </location>
</feature>
<accession>A0A5F9CJL5</accession>